<gene>
    <name evidence="5" type="ORF">ACE1CA_01870</name>
</gene>
<dbReference type="InterPro" id="IPR006500">
    <property type="entry name" value="Helicase_put_C_phage/plasmid"/>
</dbReference>
<feature type="region of interest" description="Disordered" evidence="3">
    <location>
        <begin position="665"/>
        <end position="723"/>
    </location>
</feature>
<evidence type="ECO:0000256" key="3">
    <source>
        <dbReference type="SAM" id="MobiDB-lite"/>
    </source>
</evidence>
<dbReference type="Pfam" id="PF12965">
    <property type="entry name" value="DUF3854"/>
    <property type="match status" value="1"/>
</dbReference>
<dbReference type="Proteomes" id="UP001576780">
    <property type="component" value="Unassembled WGS sequence"/>
</dbReference>
<evidence type="ECO:0000313" key="5">
    <source>
        <dbReference type="EMBL" id="MFB2833261.1"/>
    </source>
</evidence>
<protein>
    <submittedName>
        <fullName evidence="5">Phage/plasmid primase, P4 family</fullName>
    </submittedName>
</protein>
<evidence type="ECO:0000259" key="4">
    <source>
        <dbReference type="PROSITE" id="PS51206"/>
    </source>
</evidence>
<keyword evidence="1" id="KW-0547">Nucleotide-binding</keyword>
<dbReference type="Pfam" id="PF08706">
    <property type="entry name" value="D5_N"/>
    <property type="match status" value="1"/>
</dbReference>
<accession>A0ABV4WE52</accession>
<dbReference type="InterPro" id="IPR027417">
    <property type="entry name" value="P-loop_NTPase"/>
</dbReference>
<dbReference type="SUPFAM" id="SSF52540">
    <property type="entry name" value="P-loop containing nucleoside triphosphate hydrolases"/>
    <property type="match status" value="1"/>
</dbReference>
<dbReference type="PROSITE" id="PS51206">
    <property type="entry name" value="SF3_HELICASE_1"/>
    <property type="match status" value="1"/>
</dbReference>
<comment type="caution">
    <text evidence="5">The sequence shown here is derived from an EMBL/GenBank/DDBJ whole genome shotgun (WGS) entry which is preliminary data.</text>
</comment>
<name>A0ABV4WE52_9CYAN</name>
<feature type="domain" description="SF3 helicase" evidence="4">
    <location>
        <begin position="338"/>
        <end position="496"/>
    </location>
</feature>
<evidence type="ECO:0000313" key="6">
    <source>
        <dbReference type="Proteomes" id="UP001576780"/>
    </source>
</evidence>
<sequence length="798" mass="90559">MKPEWGKIKTEDSPKYLSPKGHGCRPYFSRLCSNWKAVAKSTKVDLWETEGEKKGDCSCANGLATIAFSGVDGWVDHCPREGEGKLESSRVLPELSGINWQNRRVNQCFDSDIVEKIPVQLALAKRAYYLSEQGAVPYFVLLPNEIDGSKNGLDDFIVRHGINALKVLGKEAKPTPFVLKEKDEETEEKEVFLRLTEPDSHYQAILAWSVLKENWAFRPNVGWYEWRKTHWELRSSEEFEQVLTQFMDAQNWKKRGSSLISSVVRELRSRLLVRDEFWSPFGKIAFTNGTLDTVSGQFTPSHDPYDRLIKVRPYPFDLSAKCPTWLNFLNQAMEGDRQRINLIQALFRYAVLPRHRDKKAEVEKSFDFFGQKGTGKGTTLDVLTNLVGSENIGSASAETFKNAVGLGQLIDKDLAIDYDASGFLKDVGAYNKVISNEPVQVKKLYQNLATIRLGVLVVRAYNAFIPVPDGSEGLDRRLTVIPFNRSPDVVDTNLSKKLERELPGIFAWCYEISADEMKQRILSAGTIEAVKKASIERFETNNPEYRFLSEVFPNGKDSIKAGDLYKSYQQWCKENENQPKSNVKFAATIQTINCRRSEGKINGCYYYTIPDMSKFNVAVHLGIVPRQSKDSYRDSSKPDAARDRDSCRQLELISFKTSDRSKFEYEQVEDKEKEKDFSSQPSTTVPNSVPTTVPTISTISPSVSNLSDNAGQVSDRTQPTTDDRVINSNPDLLVADWQPKVGDKVKILHNESWQPATLIAVPQSHSDPKKSYSYWQVELDTGEKRYIWNQEQIQPGED</sequence>
<reference evidence="5 6" key="1">
    <citation type="submission" date="2024-09" db="EMBL/GenBank/DDBJ databases">
        <title>Floridaenema gen nov. (Aerosakkonemataceae, Aerosakkonematales ord. nov., Cyanobacteria) from benthic tropical and subtropical fresh waters, with the description of four new species.</title>
        <authorList>
            <person name="Moretto J.A."/>
            <person name="Berthold D.E."/>
            <person name="Lefler F.W."/>
            <person name="Huang I.-S."/>
            <person name="Laughinghouse H. IV."/>
        </authorList>
    </citation>
    <scope>NUCLEOTIDE SEQUENCE [LARGE SCALE GENOMIC DNA]</scope>
    <source>
        <strain evidence="5 6">BLCC-F167</strain>
    </source>
</reference>
<dbReference type="SMART" id="SM00885">
    <property type="entry name" value="D5_N"/>
    <property type="match status" value="1"/>
</dbReference>
<keyword evidence="6" id="KW-1185">Reference proteome</keyword>
<dbReference type="EMBL" id="JBHFNT010000022">
    <property type="protein sequence ID" value="MFB2833261.1"/>
    <property type="molecule type" value="Genomic_DNA"/>
</dbReference>
<proteinExistence type="predicted"/>
<dbReference type="RefSeq" id="WP_413275729.1">
    <property type="nucleotide sequence ID" value="NZ_JBHFNT010000022.1"/>
</dbReference>
<evidence type="ECO:0000256" key="1">
    <source>
        <dbReference type="ARBA" id="ARBA00022741"/>
    </source>
</evidence>
<feature type="compositionally biased region" description="Low complexity" evidence="3">
    <location>
        <begin position="681"/>
        <end position="705"/>
    </location>
</feature>
<feature type="compositionally biased region" description="Polar residues" evidence="3">
    <location>
        <begin position="706"/>
        <end position="723"/>
    </location>
</feature>
<dbReference type="InterPro" id="IPR024385">
    <property type="entry name" value="DUF3854"/>
</dbReference>
<evidence type="ECO:0000256" key="2">
    <source>
        <dbReference type="ARBA" id="ARBA00022840"/>
    </source>
</evidence>
<dbReference type="Gene3D" id="3.40.50.300">
    <property type="entry name" value="P-loop containing nucleotide triphosphate hydrolases"/>
    <property type="match status" value="1"/>
</dbReference>
<dbReference type="NCBIfam" id="TIGR01613">
    <property type="entry name" value="primase_Cterm"/>
    <property type="match status" value="1"/>
</dbReference>
<dbReference type="InterPro" id="IPR014818">
    <property type="entry name" value="Phage/plasmid_primase_P4_C"/>
</dbReference>
<organism evidence="5 6">
    <name type="scientific">Floridaenema evergladense BLCC-F167</name>
    <dbReference type="NCBI Taxonomy" id="3153639"/>
    <lineage>
        <taxon>Bacteria</taxon>
        <taxon>Bacillati</taxon>
        <taxon>Cyanobacteriota</taxon>
        <taxon>Cyanophyceae</taxon>
        <taxon>Oscillatoriophycideae</taxon>
        <taxon>Aerosakkonematales</taxon>
        <taxon>Aerosakkonemataceae</taxon>
        <taxon>Floridanema</taxon>
        <taxon>Floridanema evergladense</taxon>
    </lineage>
</organism>
<keyword evidence="2" id="KW-0067">ATP-binding</keyword>
<dbReference type="InterPro" id="IPR014015">
    <property type="entry name" value="Helicase_SF3_DNA-vir"/>
</dbReference>
<feature type="compositionally biased region" description="Basic and acidic residues" evidence="3">
    <location>
        <begin position="665"/>
        <end position="677"/>
    </location>
</feature>